<reference evidence="3 4" key="1">
    <citation type="submission" date="2016-10" db="EMBL/GenBank/DDBJ databases">
        <title>Flavobacterium gilvum sp. nov., isolated from stream water.</title>
        <authorList>
            <person name="Shin S.-K."/>
            <person name="Cho Y.-J."/>
            <person name="Yi H."/>
        </authorList>
    </citation>
    <scope>NUCLEOTIDE SEQUENCE [LARGE SCALE GENOMIC DNA]</scope>
    <source>
        <strain evidence="3 4">EM1308</strain>
    </source>
</reference>
<evidence type="ECO:0000313" key="3">
    <source>
        <dbReference type="EMBL" id="AOW09559.1"/>
    </source>
</evidence>
<sequence length="314" mass="35051">MKILITGAAGYIASHTAEHLQSMGHEVVGLDNFSDYYDVSLKQLNANALTEKGIGIEKIDLRFAEQLQTLPIDFEYIFHFAAQPGISVTSSFEDYLGNNVIGTKNLLDFALKNKNLALFVNIATSSIYGIHATFDESETPKPASFYGVTKLAAEQLVLASSRLGHLKACSLRLYSVYGPRERPEKLYTKLIANAFNNIPFPLYKGSESHLRSFTYVQDIVDGVVSVIGKEDLVNNEIINLGTEEENTTQQGIEIVEQILNKKIELQIVEARTGDQLRTKAVIDKARKLLGYDPKTSLYEGLKAQVKWYQDNFCK</sequence>
<evidence type="ECO:0000256" key="1">
    <source>
        <dbReference type="ARBA" id="ARBA00007637"/>
    </source>
</evidence>
<dbReference type="Gene3D" id="3.40.50.720">
    <property type="entry name" value="NAD(P)-binding Rossmann-like Domain"/>
    <property type="match status" value="1"/>
</dbReference>
<dbReference type="EMBL" id="CP017479">
    <property type="protein sequence ID" value="AOW09559.1"/>
    <property type="molecule type" value="Genomic_DNA"/>
</dbReference>
<evidence type="ECO:0000313" key="4">
    <source>
        <dbReference type="Proteomes" id="UP000175968"/>
    </source>
</evidence>
<accession>A0AAC9I3D4</accession>
<protein>
    <submittedName>
        <fullName evidence="3">3-beta hydroxysteroid dehydrogenase</fullName>
    </submittedName>
</protein>
<comment type="similarity">
    <text evidence="1">Belongs to the NAD(P)-dependent epimerase/dehydratase family.</text>
</comment>
<name>A0AAC9I3D4_9FLAO</name>
<dbReference type="InterPro" id="IPR036291">
    <property type="entry name" value="NAD(P)-bd_dom_sf"/>
</dbReference>
<dbReference type="Proteomes" id="UP000175968">
    <property type="component" value="Chromosome"/>
</dbReference>
<gene>
    <name evidence="3" type="ORF">EM308_08620</name>
</gene>
<evidence type="ECO:0000259" key="2">
    <source>
        <dbReference type="Pfam" id="PF01370"/>
    </source>
</evidence>
<keyword evidence="4" id="KW-1185">Reference proteome</keyword>
<dbReference type="KEGG" id="fgl:EM308_08620"/>
<dbReference type="InterPro" id="IPR001509">
    <property type="entry name" value="Epimerase_deHydtase"/>
</dbReference>
<proteinExistence type="inferred from homology"/>
<dbReference type="Pfam" id="PF01370">
    <property type="entry name" value="Epimerase"/>
    <property type="match status" value="1"/>
</dbReference>
<dbReference type="AlphaFoldDB" id="A0AAC9I3D4"/>
<feature type="domain" description="NAD-dependent epimerase/dehydratase" evidence="2">
    <location>
        <begin position="3"/>
        <end position="241"/>
    </location>
</feature>
<dbReference type="PRINTS" id="PR01713">
    <property type="entry name" value="NUCEPIMERASE"/>
</dbReference>
<dbReference type="RefSeq" id="WP_035637958.1">
    <property type="nucleotide sequence ID" value="NZ_CP017479.1"/>
</dbReference>
<organism evidence="3 4">
    <name type="scientific">Flavobacterium gilvum</name>
    <dbReference type="NCBI Taxonomy" id="1492737"/>
    <lineage>
        <taxon>Bacteria</taxon>
        <taxon>Pseudomonadati</taxon>
        <taxon>Bacteroidota</taxon>
        <taxon>Flavobacteriia</taxon>
        <taxon>Flavobacteriales</taxon>
        <taxon>Flavobacteriaceae</taxon>
        <taxon>Flavobacterium</taxon>
    </lineage>
</organism>
<dbReference type="PANTHER" id="PTHR43000">
    <property type="entry name" value="DTDP-D-GLUCOSE 4,6-DEHYDRATASE-RELATED"/>
    <property type="match status" value="1"/>
</dbReference>
<dbReference type="SUPFAM" id="SSF51735">
    <property type="entry name" value="NAD(P)-binding Rossmann-fold domains"/>
    <property type="match status" value="1"/>
</dbReference>